<feature type="transmembrane region" description="Helical" evidence="7">
    <location>
        <begin position="99"/>
        <end position="120"/>
    </location>
</feature>
<dbReference type="AlphaFoldDB" id="A0A6L9SA10"/>
<feature type="transmembrane region" description="Helical" evidence="7">
    <location>
        <begin position="37"/>
        <end position="65"/>
    </location>
</feature>
<dbReference type="Pfam" id="PF00528">
    <property type="entry name" value="BPD_transp_1"/>
    <property type="match status" value="1"/>
</dbReference>
<reference evidence="10 11" key="1">
    <citation type="submission" date="2020-02" db="EMBL/GenBank/DDBJ databases">
        <authorList>
            <person name="Li X.-J."/>
            <person name="Han X.-M."/>
        </authorList>
    </citation>
    <scope>NUCLEOTIDE SEQUENCE [LARGE SCALE GENOMIC DNA]</scope>
    <source>
        <strain evidence="10 11">CCTCC AB 2017055</strain>
    </source>
</reference>
<name>A0A6L9SA10_9ACTN</name>
<evidence type="ECO:0000313" key="11">
    <source>
        <dbReference type="Proteomes" id="UP000475214"/>
    </source>
</evidence>
<feature type="transmembrane region" description="Helical" evidence="7">
    <location>
        <begin position="132"/>
        <end position="152"/>
    </location>
</feature>
<evidence type="ECO:0000256" key="3">
    <source>
        <dbReference type="ARBA" id="ARBA00022475"/>
    </source>
</evidence>
<dbReference type="InterPro" id="IPR051393">
    <property type="entry name" value="ABC_transporter_permease"/>
</dbReference>
<comment type="similarity">
    <text evidence="7">Belongs to the binding-protein-dependent transport system permease family.</text>
</comment>
<keyword evidence="2 7" id="KW-0813">Transport</keyword>
<dbReference type="InterPro" id="IPR035906">
    <property type="entry name" value="MetI-like_sf"/>
</dbReference>
<dbReference type="PROSITE" id="PS50928">
    <property type="entry name" value="ABC_TM1"/>
    <property type="match status" value="1"/>
</dbReference>
<sequence length="316" mass="35155">MTMTTKPSGTVAGSEPATARRWRSRRRPSASRKLRRAGWLMVAPALGHSILWIAIPVLATLVLSFTDYRVISAPRWVGLDNYIEIWNDAVFRKATWNTIVYTFFTVPVSMAVAVVIAVLLNQRIVGRTLYRAAFFLPHVTATVAIAMVWLWMYNPQYGLLNGLLSIVGLPGQVWLGNPDWALWSVIIVGIWQGIGIKMLIYLAALQNIDPNLYEAASIDGASKIQQFFSVTLPMLKPATFFVFVVSIIGAFQVFDQIYVLTDGGPANATTMMTYEVYRSAFQNFRMGMACAQSVVLFAFLIVLTVVNRRLTGGDDT</sequence>
<feature type="compositionally biased region" description="Basic residues" evidence="8">
    <location>
        <begin position="20"/>
        <end position="29"/>
    </location>
</feature>
<protein>
    <submittedName>
        <fullName evidence="10">Sugar ABC transporter permease</fullName>
    </submittedName>
</protein>
<keyword evidence="4 7" id="KW-0812">Transmembrane</keyword>
<evidence type="ECO:0000256" key="2">
    <source>
        <dbReference type="ARBA" id="ARBA00022448"/>
    </source>
</evidence>
<dbReference type="PANTHER" id="PTHR30193:SF41">
    <property type="entry name" value="DIACETYLCHITOBIOSE UPTAKE SYSTEM PERMEASE PROTEIN NGCF"/>
    <property type="match status" value="1"/>
</dbReference>
<comment type="subcellular location">
    <subcellularLocation>
        <location evidence="1 7">Cell membrane</location>
        <topology evidence="1 7">Multi-pass membrane protein</topology>
    </subcellularLocation>
</comment>
<dbReference type="GO" id="GO:0055085">
    <property type="term" value="P:transmembrane transport"/>
    <property type="evidence" value="ECO:0007669"/>
    <property type="project" value="InterPro"/>
</dbReference>
<evidence type="ECO:0000256" key="7">
    <source>
        <dbReference type="RuleBase" id="RU363032"/>
    </source>
</evidence>
<dbReference type="Proteomes" id="UP000475214">
    <property type="component" value="Unassembled WGS sequence"/>
</dbReference>
<feature type="region of interest" description="Disordered" evidence="8">
    <location>
        <begin position="1"/>
        <end position="29"/>
    </location>
</feature>
<keyword evidence="11" id="KW-1185">Reference proteome</keyword>
<dbReference type="Gene3D" id="1.10.3720.10">
    <property type="entry name" value="MetI-like"/>
    <property type="match status" value="1"/>
</dbReference>
<accession>A0A6L9SA10</accession>
<proteinExistence type="inferred from homology"/>
<dbReference type="EMBL" id="JAAGOA010000012">
    <property type="protein sequence ID" value="NEE01919.1"/>
    <property type="molecule type" value="Genomic_DNA"/>
</dbReference>
<dbReference type="SUPFAM" id="SSF161098">
    <property type="entry name" value="MetI-like"/>
    <property type="match status" value="1"/>
</dbReference>
<feature type="transmembrane region" description="Helical" evidence="7">
    <location>
        <begin position="180"/>
        <end position="204"/>
    </location>
</feature>
<comment type="caution">
    <text evidence="10">The sequence shown here is derived from an EMBL/GenBank/DDBJ whole genome shotgun (WGS) entry which is preliminary data.</text>
</comment>
<evidence type="ECO:0000256" key="8">
    <source>
        <dbReference type="SAM" id="MobiDB-lite"/>
    </source>
</evidence>
<feature type="transmembrane region" description="Helical" evidence="7">
    <location>
        <begin position="234"/>
        <end position="254"/>
    </location>
</feature>
<evidence type="ECO:0000313" key="10">
    <source>
        <dbReference type="EMBL" id="NEE01919.1"/>
    </source>
</evidence>
<keyword evidence="6 7" id="KW-0472">Membrane</keyword>
<evidence type="ECO:0000256" key="5">
    <source>
        <dbReference type="ARBA" id="ARBA00022989"/>
    </source>
</evidence>
<organism evidence="10 11">
    <name type="scientific">Phytoactinopolyspora halotolerans</name>
    <dbReference type="NCBI Taxonomy" id="1981512"/>
    <lineage>
        <taxon>Bacteria</taxon>
        <taxon>Bacillati</taxon>
        <taxon>Actinomycetota</taxon>
        <taxon>Actinomycetes</taxon>
        <taxon>Jiangellales</taxon>
        <taxon>Jiangellaceae</taxon>
        <taxon>Phytoactinopolyspora</taxon>
    </lineage>
</organism>
<dbReference type="GO" id="GO:0005886">
    <property type="term" value="C:plasma membrane"/>
    <property type="evidence" value="ECO:0007669"/>
    <property type="project" value="UniProtKB-SubCell"/>
</dbReference>
<evidence type="ECO:0000259" key="9">
    <source>
        <dbReference type="PROSITE" id="PS50928"/>
    </source>
</evidence>
<keyword evidence="3" id="KW-1003">Cell membrane</keyword>
<feature type="domain" description="ABC transmembrane type-1" evidence="9">
    <location>
        <begin position="95"/>
        <end position="307"/>
    </location>
</feature>
<dbReference type="InterPro" id="IPR000515">
    <property type="entry name" value="MetI-like"/>
</dbReference>
<dbReference type="RefSeq" id="WP_163740028.1">
    <property type="nucleotide sequence ID" value="NZ_JAAGOA010000012.1"/>
</dbReference>
<evidence type="ECO:0000256" key="6">
    <source>
        <dbReference type="ARBA" id="ARBA00023136"/>
    </source>
</evidence>
<gene>
    <name evidence="10" type="ORF">G1H10_17230</name>
</gene>
<feature type="transmembrane region" description="Helical" evidence="7">
    <location>
        <begin position="286"/>
        <end position="306"/>
    </location>
</feature>
<evidence type="ECO:0000256" key="4">
    <source>
        <dbReference type="ARBA" id="ARBA00022692"/>
    </source>
</evidence>
<dbReference type="PANTHER" id="PTHR30193">
    <property type="entry name" value="ABC TRANSPORTER PERMEASE PROTEIN"/>
    <property type="match status" value="1"/>
</dbReference>
<evidence type="ECO:0000256" key="1">
    <source>
        <dbReference type="ARBA" id="ARBA00004651"/>
    </source>
</evidence>
<dbReference type="CDD" id="cd06261">
    <property type="entry name" value="TM_PBP2"/>
    <property type="match status" value="1"/>
</dbReference>
<keyword evidence="5 7" id="KW-1133">Transmembrane helix</keyword>